<dbReference type="EMBL" id="KN837112">
    <property type="protein sequence ID" value="KIJ45373.1"/>
    <property type="molecule type" value="Genomic_DNA"/>
</dbReference>
<name>A0A0C9UR51_SPHS4</name>
<dbReference type="Proteomes" id="UP000054279">
    <property type="component" value="Unassembled WGS sequence"/>
</dbReference>
<proteinExistence type="predicted"/>
<protein>
    <submittedName>
        <fullName evidence="1">Uncharacterized protein</fullName>
    </submittedName>
</protein>
<organism evidence="1 2">
    <name type="scientific">Sphaerobolus stellatus (strain SS14)</name>
    <dbReference type="NCBI Taxonomy" id="990650"/>
    <lineage>
        <taxon>Eukaryota</taxon>
        <taxon>Fungi</taxon>
        <taxon>Dikarya</taxon>
        <taxon>Basidiomycota</taxon>
        <taxon>Agaricomycotina</taxon>
        <taxon>Agaricomycetes</taxon>
        <taxon>Phallomycetidae</taxon>
        <taxon>Geastrales</taxon>
        <taxon>Sphaerobolaceae</taxon>
        <taxon>Sphaerobolus</taxon>
    </lineage>
</organism>
<evidence type="ECO:0000313" key="2">
    <source>
        <dbReference type="Proteomes" id="UP000054279"/>
    </source>
</evidence>
<accession>A0A0C9UR51</accession>
<keyword evidence="2" id="KW-1185">Reference proteome</keyword>
<reference evidence="1 2" key="1">
    <citation type="submission" date="2014-06" db="EMBL/GenBank/DDBJ databases">
        <title>Evolutionary Origins and Diversification of the Mycorrhizal Mutualists.</title>
        <authorList>
            <consortium name="DOE Joint Genome Institute"/>
            <consortium name="Mycorrhizal Genomics Consortium"/>
            <person name="Kohler A."/>
            <person name="Kuo A."/>
            <person name="Nagy L.G."/>
            <person name="Floudas D."/>
            <person name="Copeland A."/>
            <person name="Barry K.W."/>
            <person name="Cichocki N."/>
            <person name="Veneault-Fourrey C."/>
            <person name="LaButti K."/>
            <person name="Lindquist E.A."/>
            <person name="Lipzen A."/>
            <person name="Lundell T."/>
            <person name="Morin E."/>
            <person name="Murat C."/>
            <person name="Riley R."/>
            <person name="Ohm R."/>
            <person name="Sun H."/>
            <person name="Tunlid A."/>
            <person name="Henrissat B."/>
            <person name="Grigoriev I.V."/>
            <person name="Hibbett D.S."/>
            <person name="Martin F."/>
        </authorList>
    </citation>
    <scope>NUCLEOTIDE SEQUENCE [LARGE SCALE GENOMIC DNA]</scope>
    <source>
        <strain evidence="1 2">SS14</strain>
    </source>
</reference>
<gene>
    <name evidence="1" type="ORF">M422DRAFT_251145</name>
</gene>
<dbReference type="AlphaFoldDB" id="A0A0C9UR51"/>
<evidence type="ECO:0000313" key="1">
    <source>
        <dbReference type="EMBL" id="KIJ45373.1"/>
    </source>
</evidence>
<dbReference type="HOGENOM" id="CLU_1636471_0_0_1"/>
<sequence>MDINRTIECADNPLPEHNLTAIQNINNAVQHGINSAAFIHTPQTMTSSPHFENTDFRLTPNAHTENRQHSLDRMTNDGAMDIDENRHSPQVHNEHTARVLRETYGSSDSSSLPQNPQQTFYEVPKVSGMRPEELDKKLWDAFLIFKTTVRVIAIKRCKQESTVNRKFFFIINCLSFHDYLHRQYLPEFETYSHASQTP</sequence>